<evidence type="ECO:0000256" key="1">
    <source>
        <dbReference type="ARBA" id="ARBA00004651"/>
    </source>
</evidence>
<feature type="transmembrane region" description="Helical" evidence="6">
    <location>
        <begin position="397"/>
        <end position="419"/>
    </location>
</feature>
<dbReference type="Proteomes" id="UP001432222">
    <property type="component" value="Chromosome"/>
</dbReference>
<feature type="domain" description="Major facilitator superfamily (MFS) profile" evidence="7">
    <location>
        <begin position="247"/>
        <end position="439"/>
    </location>
</feature>
<feature type="transmembrane region" description="Helical" evidence="6">
    <location>
        <begin position="91"/>
        <end position="110"/>
    </location>
</feature>
<dbReference type="Pfam" id="PF07690">
    <property type="entry name" value="MFS_1"/>
    <property type="match status" value="1"/>
</dbReference>
<reference evidence="8" key="1">
    <citation type="submission" date="2022-10" db="EMBL/GenBank/DDBJ databases">
        <title>The complete genomes of actinobacterial strains from the NBC collection.</title>
        <authorList>
            <person name="Joergensen T.S."/>
            <person name="Alvarez Arevalo M."/>
            <person name="Sterndorff E.B."/>
            <person name="Faurdal D."/>
            <person name="Vuksanovic O."/>
            <person name="Mourched A.-S."/>
            <person name="Charusanti P."/>
            <person name="Shaw S."/>
            <person name="Blin K."/>
            <person name="Weber T."/>
        </authorList>
    </citation>
    <scope>NUCLEOTIDE SEQUENCE</scope>
    <source>
        <strain evidence="8">NBC_00222</strain>
    </source>
</reference>
<dbReference type="SUPFAM" id="SSF103473">
    <property type="entry name" value="MFS general substrate transporter"/>
    <property type="match status" value="1"/>
</dbReference>
<organism evidence="8 9">
    <name type="scientific">Kitasatospora purpeofusca</name>
    <dbReference type="NCBI Taxonomy" id="67352"/>
    <lineage>
        <taxon>Bacteria</taxon>
        <taxon>Bacillati</taxon>
        <taxon>Actinomycetota</taxon>
        <taxon>Actinomycetes</taxon>
        <taxon>Kitasatosporales</taxon>
        <taxon>Streptomycetaceae</taxon>
        <taxon>Kitasatospora</taxon>
    </lineage>
</organism>
<feature type="transmembrane region" description="Helical" evidence="6">
    <location>
        <begin position="58"/>
        <end position="79"/>
    </location>
</feature>
<dbReference type="EMBL" id="CP108110">
    <property type="protein sequence ID" value="WUQ87827.1"/>
    <property type="molecule type" value="Genomic_DNA"/>
</dbReference>
<feature type="transmembrane region" description="Helical" evidence="6">
    <location>
        <begin position="335"/>
        <end position="358"/>
    </location>
</feature>
<gene>
    <name evidence="8" type="ORF">OHA16_35525</name>
</gene>
<proteinExistence type="predicted"/>
<dbReference type="InterPro" id="IPR011701">
    <property type="entry name" value="MFS"/>
</dbReference>
<keyword evidence="9" id="KW-1185">Reference proteome</keyword>
<comment type="subcellular location">
    <subcellularLocation>
        <location evidence="1">Cell membrane</location>
        <topology evidence="1">Multi-pass membrane protein</topology>
    </subcellularLocation>
</comment>
<evidence type="ECO:0000313" key="9">
    <source>
        <dbReference type="Proteomes" id="UP001432222"/>
    </source>
</evidence>
<keyword evidence="4 6" id="KW-0472">Membrane</keyword>
<evidence type="ECO:0000259" key="7">
    <source>
        <dbReference type="PROSITE" id="PS50850"/>
    </source>
</evidence>
<feature type="transmembrane region" description="Helical" evidence="6">
    <location>
        <begin position="247"/>
        <end position="272"/>
    </location>
</feature>
<feature type="region of interest" description="Disordered" evidence="5">
    <location>
        <begin position="213"/>
        <end position="242"/>
    </location>
</feature>
<evidence type="ECO:0000256" key="5">
    <source>
        <dbReference type="SAM" id="MobiDB-lite"/>
    </source>
</evidence>
<evidence type="ECO:0000313" key="8">
    <source>
        <dbReference type="EMBL" id="WUQ87827.1"/>
    </source>
</evidence>
<dbReference type="InterPro" id="IPR036259">
    <property type="entry name" value="MFS_trans_sf"/>
</dbReference>
<feature type="transmembrane region" description="Helical" evidence="6">
    <location>
        <begin position="116"/>
        <end position="136"/>
    </location>
</feature>
<dbReference type="PANTHER" id="PTHR23542:SF1">
    <property type="entry name" value="MAJOR FACILITATOR SUPERFAMILY (MFS) PROFILE DOMAIN-CONTAINING PROTEIN"/>
    <property type="match status" value="1"/>
</dbReference>
<keyword evidence="3 6" id="KW-1133">Transmembrane helix</keyword>
<name>A0ABZ1UCZ8_9ACTN</name>
<feature type="transmembrane region" description="Helical" evidence="6">
    <location>
        <begin position="370"/>
        <end position="391"/>
    </location>
</feature>
<feature type="transmembrane region" description="Helical" evidence="6">
    <location>
        <begin position="185"/>
        <end position="204"/>
    </location>
</feature>
<evidence type="ECO:0000256" key="4">
    <source>
        <dbReference type="ARBA" id="ARBA00023136"/>
    </source>
</evidence>
<protein>
    <submittedName>
        <fullName evidence="8">MFS transporter</fullName>
    </submittedName>
</protein>
<sequence length="439" mass="43062">MPSTVSAPPRGPSARPGYRAVLGAPHAGRTFAAALLGRLSYGVVPLALLLTVREATGSYSAAGAAMALFALASVLLSPVRAGLVDRHGPRRVLPPMAVLYGALLLATVATTARPGAAPAAVAALVVAAGACTPPLGPVMRTFWRRLLPDPVLLRRAFSLDGVAEELLFVTGPLLVGLLLPVVGPGGAVAVGAGLLLAGALLLVASPVAAGGPDAAGEADAPGEADGPDGAAPSVGRRRRTPLGGGRALRAAVLASGVTGLALGALDLMVLAFAEDRGRPEAVGWILAALSAGSAVGGLGLGALDRPVPNAVRLPLFTAGLGLALAGAGLAPGPVLLGVAVGVAGFFVSPALTTSYLVADEAVAPEARTRAGAWVNTAFNAGSAVGGAGVGLLVGHLPLPLCFALAAAPALAAVPVLLRMRDFGGSRSRRKSDPVGDLAA</sequence>
<dbReference type="PROSITE" id="PS50850">
    <property type="entry name" value="MFS"/>
    <property type="match status" value="1"/>
</dbReference>
<dbReference type="PANTHER" id="PTHR23542">
    <property type="match status" value="1"/>
</dbReference>
<feature type="transmembrane region" description="Helical" evidence="6">
    <location>
        <begin position="310"/>
        <end position="329"/>
    </location>
</feature>
<feature type="transmembrane region" description="Helical" evidence="6">
    <location>
        <begin position="284"/>
        <end position="303"/>
    </location>
</feature>
<evidence type="ECO:0000256" key="2">
    <source>
        <dbReference type="ARBA" id="ARBA00022692"/>
    </source>
</evidence>
<evidence type="ECO:0000256" key="3">
    <source>
        <dbReference type="ARBA" id="ARBA00022989"/>
    </source>
</evidence>
<keyword evidence="2 6" id="KW-0812">Transmembrane</keyword>
<dbReference type="Gene3D" id="1.20.1250.20">
    <property type="entry name" value="MFS general substrate transporter like domains"/>
    <property type="match status" value="2"/>
</dbReference>
<feature type="transmembrane region" description="Helical" evidence="6">
    <location>
        <begin position="31"/>
        <end position="52"/>
    </location>
</feature>
<dbReference type="InterPro" id="IPR020846">
    <property type="entry name" value="MFS_dom"/>
</dbReference>
<evidence type="ECO:0000256" key="6">
    <source>
        <dbReference type="SAM" id="Phobius"/>
    </source>
</evidence>
<accession>A0ABZ1UCZ8</accession>
<dbReference type="RefSeq" id="WP_328958383.1">
    <property type="nucleotide sequence ID" value="NZ_CP108110.1"/>
</dbReference>